<dbReference type="Proteomes" id="UP000808349">
    <property type="component" value="Unassembled WGS sequence"/>
</dbReference>
<feature type="transmembrane region" description="Helical" evidence="3">
    <location>
        <begin position="21"/>
        <end position="42"/>
    </location>
</feature>
<comment type="caution">
    <text evidence="4">The sequence shown here is derived from an EMBL/GenBank/DDBJ whole genome shotgun (WGS) entry which is preliminary data.</text>
</comment>
<proteinExistence type="predicted"/>
<feature type="transmembrane region" description="Helical" evidence="3">
    <location>
        <begin position="48"/>
        <end position="66"/>
    </location>
</feature>
<gene>
    <name evidence="4" type="ORF">IPO85_20585</name>
</gene>
<keyword evidence="1" id="KW-0175">Coiled coil</keyword>
<evidence type="ECO:0000256" key="3">
    <source>
        <dbReference type="SAM" id="Phobius"/>
    </source>
</evidence>
<keyword evidence="3" id="KW-0812">Transmembrane</keyword>
<feature type="compositionally biased region" description="Basic and acidic residues" evidence="2">
    <location>
        <begin position="315"/>
        <end position="324"/>
    </location>
</feature>
<feature type="region of interest" description="Disordered" evidence="2">
    <location>
        <begin position="315"/>
        <end position="337"/>
    </location>
</feature>
<sequence length="337" mass="38475">MESQFKQKSFWSRPEGVTGGLILSGIIAGGGFLLYKFLPVLIGMLSNTLYLAGMLIILGALIYIALDPKARTLIWYMYKSAMRWITSLFVKIDPIGILKSYVEDLKDNLGKMNKQITKLRSQMHLLKEQIYNNSKQINTSLDQAKQAQQVQQESVMVLKSRQAGRLKESNFKLEDLYRKMEILYKVLNRMYENSEIMAEDISDQVKIKGQERAAIHASHSAMRSAMSVISGDKDQRALFDEALEAMADDVSLKVGEMEQFMELSENFMSSVDLQNGVFEEEGIKMLEQWEKQGVSKLLGSDKALLIKDDKPLDLQEAVPERQNVDRQNPYDDFFNDK</sequence>
<name>A0A9D7SDA9_9BACT</name>
<dbReference type="AlphaFoldDB" id="A0A9D7SDA9"/>
<keyword evidence="3" id="KW-1133">Transmembrane helix</keyword>
<organism evidence="4 5">
    <name type="scientific">Candidatus Defluviibacterium haderslevense</name>
    <dbReference type="NCBI Taxonomy" id="2981993"/>
    <lineage>
        <taxon>Bacteria</taxon>
        <taxon>Pseudomonadati</taxon>
        <taxon>Bacteroidota</taxon>
        <taxon>Saprospiria</taxon>
        <taxon>Saprospirales</taxon>
        <taxon>Saprospiraceae</taxon>
        <taxon>Candidatus Defluviibacterium</taxon>
    </lineage>
</organism>
<evidence type="ECO:0000256" key="1">
    <source>
        <dbReference type="SAM" id="Coils"/>
    </source>
</evidence>
<evidence type="ECO:0000256" key="2">
    <source>
        <dbReference type="SAM" id="MobiDB-lite"/>
    </source>
</evidence>
<evidence type="ECO:0000313" key="5">
    <source>
        <dbReference type="Proteomes" id="UP000808349"/>
    </source>
</evidence>
<evidence type="ECO:0000313" key="4">
    <source>
        <dbReference type="EMBL" id="MBK9719866.1"/>
    </source>
</evidence>
<accession>A0A9D7SDA9</accession>
<protein>
    <submittedName>
        <fullName evidence="4">Uncharacterized protein</fullName>
    </submittedName>
</protein>
<keyword evidence="3" id="KW-0472">Membrane</keyword>
<reference evidence="4 5" key="1">
    <citation type="submission" date="2020-10" db="EMBL/GenBank/DDBJ databases">
        <title>Connecting structure to function with the recovery of over 1000 high-quality activated sludge metagenome-assembled genomes encoding full-length rRNA genes using long-read sequencing.</title>
        <authorList>
            <person name="Singleton C.M."/>
            <person name="Petriglieri F."/>
            <person name="Kristensen J.M."/>
            <person name="Kirkegaard R.H."/>
            <person name="Michaelsen T.Y."/>
            <person name="Andersen M.H."/>
            <person name="Karst S.M."/>
            <person name="Dueholm M.S."/>
            <person name="Nielsen P.H."/>
            <person name="Albertsen M."/>
        </authorList>
    </citation>
    <scope>NUCLEOTIDE SEQUENCE [LARGE SCALE GENOMIC DNA]</scope>
    <source>
        <strain evidence="4">Ribe_18-Q3-R11-54_BAT3C.373</strain>
    </source>
</reference>
<feature type="coiled-coil region" evidence="1">
    <location>
        <begin position="102"/>
        <end position="129"/>
    </location>
</feature>
<dbReference type="EMBL" id="JADKFW010000021">
    <property type="protein sequence ID" value="MBK9719866.1"/>
    <property type="molecule type" value="Genomic_DNA"/>
</dbReference>